<dbReference type="Pfam" id="PF14629">
    <property type="entry name" value="ORC4_C"/>
    <property type="match status" value="1"/>
</dbReference>
<evidence type="ECO:0000256" key="4">
    <source>
        <dbReference type="ARBA" id="ARBA00022705"/>
    </source>
</evidence>
<evidence type="ECO:0000313" key="12">
    <source>
        <dbReference type="EMBL" id="CAH1100546.1"/>
    </source>
</evidence>
<keyword evidence="13" id="KW-1185">Reference proteome</keyword>
<accession>A0A9P0CFU0</accession>
<dbReference type="PANTHER" id="PTHR12087">
    <property type="entry name" value="ORIGIN RECOGNITION COMPLEX SUBUNIT 4"/>
    <property type="match status" value="1"/>
</dbReference>
<evidence type="ECO:0000313" key="13">
    <source>
        <dbReference type="Proteomes" id="UP001153636"/>
    </source>
</evidence>
<dbReference type="PANTHER" id="PTHR12087:SF0">
    <property type="entry name" value="ORIGIN RECOGNITION COMPLEX SUBUNIT 4"/>
    <property type="match status" value="1"/>
</dbReference>
<proteinExistence type="inferred from homology"/>
<reference evidence="12" key="1">
    <citation type="submission" date="2022-01" db="EMBL/GenBank/DDBJ databases">
        <authorList>
            <person name="King R."/>
        </authorList>
    </citation>
    <scope>NUCLEOTIDE SEQUENCE</scope>
</reference>
<feature type="domain" description="ATPase AAA-type core" evidence="10">
    <location>
        <begin position="53"/>
        <end position="203"/>
    </location>
</feature>
<comment type="subcellular location">
    <subcellularLocation>
        <location evidence="1 9">Nucleus</location>
    </subcellularLocation>
</comment>
<dbReference type="PIRSF" id="PIRSF007858">
    <property type="entry name" value="ORC4"/>
    <property type="match status" value="1"/>
</dbReference>
<evidence type="ECO:0000256" key="9">
    <source>
        <dbReference type="PIRNR" id="PIRNR007858"/>
    </source>
</evidence>
<evidence type="ECO:0000256" key="6">
    <source>
        <dbReference type="ARBA" id="ARBA00022840"/>
    </source>
</evidence>
<evidence type="ECO:0000256" key="8">
    <source>
        <dbReference type="ARBA" id="ARBA00023242"/>
    </source>
</evidence>
<dbReference type="GO" id="GO:0005737">
    <property type="term" value="C:cytoplasm"/>
    <property type="evidence" value="ECO:0007669"/>
    <property type="project" value="UniProtKB-ARBA"/>
</dbReference>
<keyword evidence="4 9" id="KW-0235">DNA replication</keyword>
<evidence type="ECO:0000256" key="5">
    <source>
        <dbReference type="ARBA" id="ARBA00022741"/>
    </source>
</evidence>
<dbReference type="OrthoDB" id="343623at2759"/>
<dbReference type="Proteomes" id="UP001153636">
    <property type="component" value="Chromosome 10"/>
</dbReference>
<evidence type="ECO:0000256" key="3">
    <source>
        <dbReference type="ARBA" id="ARBA00019083"/>
    </source>
</evidence>
<evidence type="ECO:0000259" key="10">
    <source>
        <dbReference type="Pfam" id="PF00004"/>
    </source>
</evidence>
<dbReference type="Gene3D" id="3.40.50.300">
    <property type="entry name" value="P-loop containing nucleotide triphosphate hydrolases"/>
    <property type="match status" value="1"/>
</dbReference>
<dbReference type="InterPro" id="IPR027417">
    <property type="entry name" value="P-loop_NTPase"/>
</dbReference>
<dbReference type="InterPro" id="IPR003959">
    <property type="entry name" value="ATPase_AAA_core"/>
</dbReference>
<evidence type="ECO:0000256" key="2">
    <source>
        <dbReference type="ARBA" id="ARBA00005334"/>
    </source>
</evidence>
<gene>
    <name evidence="12" type="ORF">PSYICH_LOCUS2067</name>
</gene>
<dbReference type="GO" id="GO:0016887">
    <property type="term" value="F:ATP hydrolysis activity"/>
    <property type="evidence" value="ECO:0007669"/>
    <property type="project" value="InterPro"/>
</dbReference>
<comment type="function">
    <text evidence="9">Component of the origin recognition complex (ORC) that binds origins of replication.</text>
</comment>
<evidence type="ECO:0000256" key="1">
    <source>
        <dbReference type="ARBA" id="ARBA00004123"/>
    </source>
</evidence>
<dbReference type="GO" id="GO:0003688">
    <property type="term" value="F:DNA replication origin binding"/>
    <property type="evidence" value="ECO:0007669"/>
    <property type="project" value="TreeGrafter"/>
</dbReference>
<dbReference type="InterPro" id="IPR032705">
    <property type="entry name" value="ORC4_C"/>
</dbReference>
<dbReference type="GO" id="GO:0006270">
    <property type="term" value="P:DNA replication initiation"/>
    <property type="evidence" value="ECO:0007669"/>
    <property type="project" value="TreeGrafter"/>
</dbReference>
<dbReference type="InterPro" id="IPR016527">
    <property type="entry name" value="ORC4"/>
</dbReference>
<keyword evidence="7 9" id="KW-0238">DNA-binding</keyword>
<dbReference type="GO" id="GO:0005524">
    <property type="term" value="F:ATP binding"/>
    <property type="evidence" value="ECO:0007669"/>
    <property type="project" value="UniProtKB-KW"/>
</dbReference>
<evidence type="ECO:0000256" key="7">
    <source>
        <dbReference type="ARBA" id="ARBA00023125"/>
    </source>
</evidence>
<feature type="domain" description="Origin recognition complex subunit 4 C-terminal" evidence="11">
    <location>
        <begin position="226"/>
        <end position="408"/>
    </location>
</feature>
<evidence type="ECO:0000259" key="11">
    <source>
        <dbReference type="Pfam" id="PF14629"/>
    </source>
</evidence>
<dbReference type="GO" id="GO:0005664">
    <property type="term" value="C:nuclear origin of replication recognition complex"/>
    <property type="evidence" value="ECO:0007669"/>
    <property type="project" value="TreeGrafter"/>
</dbReference>
<protein>
    <recommendedName>
        <fullName evidence="3 9">Origin recognition complex subunit 4</fullName>
    </recommendedName>
</protein>
<dbReference type="Pfam" id="PF00004">
    <property type="entry name" value="AAA"/>
    <property type="match status" value="1"/>
</dbReference>
<keyword evidence="8 9" id="KW-0539">Nucleus</keyword>
<keyword evidence="5" id="KW-0547">Nucleotide-binding</keyword>
<keyword evidence="6" id="KW-0067">ATP-binding</keyword>
<comment type="similarity">
    <text evidence="2 9">Belongs to the ORC4 family.</text>
</comment>
<dbReference type="AlphaFoldDB" id="A0A9P0CFU0"/>
<dbReference type="SUPFAM" id="SSF52540">
    <property type="entry name" value="P-loop containing nucleoside triphosphate hydrolases"/>
    <property type="match status" value="1"/>
</dbReference>
<dbReference type="EMBL" id="OV651822">
    <property type="protein sequence ID" value="CAH1100546.1"/>
    <property type="molecule type" value="Genomic_DNA"/>
</dbReference>
<organism evidence="12 13">
    <name type="scientific">Psylliodes chrysocephalus</name>
    <dbReference type="NCBI Taxonomy" id="3402493"/>
    <lineage>
        <taxon>Eukaryota</taxon>
        <taxon>Metazoa</taxon>
        <taxon>Ecdysozoa</taxon>
        <taxon>Arthropoda</taxon>
        <taxon>Hexapoda</taxon>
        <taxon>Insecta</taxon>
        <taxon>Pterygota</taxon>
        <taxon>Neoptera</taxon>
        <taxon>Endopterygota</taxon>
        <taxon>Coleoptera</taxon>
        <taxon>Polyphaga</taxon>
        <taxon>Cucujiformia</taxon>
        <taxon>Chrysomeloidea</taxon>
        <taxon>Chrysomelidae</taxon>
        <taxon>Galerucinae</taxon>
        <taxon>Alticini</taxon>
        <taxon>Psylliodes</taxon>
    </lineage>
</organism>
<sequence length="427" mass="49053">MGGNRQNNLQDIRICLKNNLYSQSKFVGNIKERNQVQDLLQRTVKFGESNSALLIGPKSSGKTKLINDVINELQSKSSFKKDSILVKLNGMIHTDDRLSLKSITSQMNLENVVDGKVFGTFAENLSFLLACLRTGEKHTSRSVVFILEEFDLFCFHHNQTLLYNLFDISQSAQAPICILGITCRLDVIELLEKRVKSRFSHRQIFLFPTDSEKSLDYALEKLEYYLIISENFGYKINPEVKNKWNSNVHNILKDKKFKNIIQRLVEIDTSERTLKNILINIIYKLKEECLTVDMFQEEINTLERDDILVTLQDLNVLELCLLIAMKHHSEIYEGQSMNFEMVFSRYIKFVKTNSNIQSVPRSVVMKALEHLQSLELIAMINVGGGAKTQKEYQFFNLLVMPSQVNEAIKKTPGLPTEVVQWSSSSYA</sequence>
<dbReference type="FunFam" id="3.40.50.300:FF:000649">
    <property type="entry name" value="Origin recognition complex subunit 4"/>
    <property type="match status" value="1"/>
</dbReference>
<name>A0A9P0CFU0_9CUCU</name>